<comment type="caution">
    <text evidence="2">The sequence shown here is derived from an EMBL/GenBank/DDBJ whole genome shotgun (WGS) entry which is preliminary data.</text>
</comment>
<dbReference type="InterPro" id="IPR056077">
    <property type="entry name" value="DUF7660"/>
</dbReference>
<dbReference type="Proteomes" id="UP000239865">
    <property type="component" value="Unassembled WGS sequence"/>
</dbReference>
<evidence type="ECO:0000259" key="1">
    <source>
        <dbReference type="Pfam" id="PF24693"/>
    </source>
</evidence>
<dbReference type="RefSeq" id="WP_104588551.1">
    <property type="nucleotide sequence ID" value="NZ_JAJGQH010000018.1"/>
</dbReference>
<dbReference type="Pfam" id="PF24693">
    <property type="entry name" value="DUF7660"/>
    <property type="match status" value="1"/>
</dbReference>
<accession>A0A2S7DBB0</accession>
<dbReference type="OrthoDB" id="2628285at2"/>
<organism evidence="2 3">
    <name type="scientific">Xanthomonas melonis</name>
    <dbReference type="NCBI Taxonomy" id="56456"/>
    <lineage>
        <taxon>Bacteria</taxon>
        <taxon>Pseudomonadati</taxon>
        <taxon>Pseudomonadota</taxon>
        <taxon>Gammaproteobacteria</taxon>
        <taxon>Lysobacterales</taxon>
        <taxon>Lysobacteraceae</taxon>
        <taxon>Xanthomonas</taxon>
    </lineage>
</organism>
<name>A0A2S7DBB0_9XANT</name>
<gene>
    <name evidence="2" type="ORF">XmelCFBP4644_17870</name>
</gene>
<feature type="domain" description="DUF7660" evidence="1">
    <location>
        <begin position="31"/>
        <end position="93"/>
    </location>
</feature>
<evidence type="ECO:0000313" key="3">
    <source>
        <dbReference type="Proteomes" id="UP000239865"/>
    </source>
</evidence>
<dbReference type="EMBL" id="MDEH01000013">
    <property type="protein sequence ID" value="PPU71087.1"/>
    <property type="molecule type" value="Genomic_DNA"/>
</dbReference>
<proteinExistence type="predicted"/>
<reference evidence="2 3" key="1">
    <citation type="submission" date="2016-08" db="EMBL/GenBank/DDBJ databases">
        <authorList>
            <person name="Seilhamer J.J."/>
        </authorList>
    </citation>
    <scope>NUCLEOTIDE SEQUENCE [LARGE SCALE GENOMIC DNA]</scope>
    <source>
        <strain evidence="2 3">CFBP4644</strain>
    </source>
</reference>
<protein>
    <recommendedName>
        <fullName evidence="1">DUF7660 domain-containing protein</fullName>
    </recommendedName>
</protein>
<sequence length="93" mass="10131">MGDRLFEVLEAVQDEASFVGFAELLAADRRSADSLAITLDGFQGEWANQSIADFLEAASAWATSSSFGELPGPKPSNPWQAFALFLWAGRIYE</sequence>
<evidence type="ECO:0000313" key="2">
    <source>
        <dbReference type="EMBL" id="PPU71087.1"/>
    </source>
</evidence>
<dbReference type="AlphaFoldDB" id="A0A2S7DBB0"/>